<evidence type="ECO:0000313" key="2">
    <source>
        <dbReference type="EMBL" id="CCG98977.1"/>
    </source>
</evidence>
<reference evidence="2 3" key="1">
    <citation type="journal article" date="2012" name="J. Bacteriol.">
        <title>Genome Sequence of Fibrella aestuarina BUZ 2T, a Filamentous Marine Bacterium.</title>
        <authorList>
            <person name="Filippini M."/>
            <person name="Qi W."/>
            <person name="Blom J."/>
            <person name="Goesmann A."/>
            <person name="Smits T.H."/>
            <person name="Bagheri H.C."/>
        </authorList>
    </citation>
    <scope>NUCLEOTIDE SEQUENCE [LARGE SCALE GENOMIC DNA]</scope>
    <source>
        <strain evidence="3">BUZ 2T</strain>
    </source>
</reference>
<keyword evidence="1" id="KW-0472">Membrane</keyword>
<feature type="transmembrane region" description="Helical" evidence="1">
    <location>
        <begin position="43"/>
        <end position="62"/>
    </location>
</feature>
<dbReference type="Proteomes" id="UP000011058">
    <property type="component" value="Chromosome"/>
</dbReference>
<feature type="transmembrane region" description="Helical" evidence="1">
    <location>
        <begin position="139"/>
        <end position="160"/>
    </location>
</feature>
<evidence type="ECO:0000313" key="3">
    <source>
        <dbReference type="Proteomes" id="UP000011058"/>
    </source>
</evidence>
<dbReference type="STRING" id="1166018.FAES_0966"/>
<accession>I0K4C4</accession>
<evidence type="ECO:0008006" key="4">
    <source>
        <dbReference type="Google" id="ProtNLM"/>
    </source>
</evidence>
<evidence type="ECO:0000256" key="1">
    <source>
        <dbReference type="SAM" id="Phobius"/>
    </source>
</evidence>
<protein>
    <recommendedName>
        <fullName evidence="4">DUF1345 domain-containing protein</fullName>
    </recommendedName>
</protein>
<keyword evidence="3" id="KW-1185">Reference proteome</keyword>
<proteinExistence type="predicted"/>
<organism evidence="2 3">
    <name type="scientific">Fibrella aestuarina BUZ 2</name>
    <dbReference type="NCBI Taxonomy" id="1166018"/>
    <lineage>
        <taxon>Bacteria</taxon>
        <taxon>Pseudomonadati</taxon>
        <taxon>Bacteroidota</taxon>
        <taxon>Cytophagia</taxon>
        <taxon>Cytophagales</taxon>
        <taxon>Spirosomataceae</taxon>
        <taxon>Fibrella</taxon>
    </lineage>
</organism>
<keyword evidence="1" id="KW-1133">Transmembrane helix</keyword>
<feature type="transmembrane region" description="Helical" evidence="1">
    <location>
        <begin position="222"/>
        <end position="243"/>
    </location>
</feature>
<feature type="transmembrane region" description="Helical" evidence="1">
    <location>
        <begin position="106"/>
        <end position="127"/>
    </location>
</feature>
<sequence>MHMCTKLLTKRGCWLLDTKPAYVPYRSRIVMNQLARLDAHHRLLIGLGVAALTFAVASYYVIWPLQLLLAYDSYALTINALAWLSMTYLHPREALKAYKLQDSGRVLILIFAVAAALASFFAVIFLLDVVKQLNGQHLRLYIILSALTVINSWVLLHSLFTLRYAHLYYQHEPGEGLNFPDTKQPGYEDFAYVAFGIGMTSQVADVGPTTPAFRRLILVHSLLAFAFNTLIVALSINVVSGVLS</sequence>
<dbReference type="eggNOG" id="COG4291">
    <property type="taxonomic scope" value="Bacteria"/>
</dbReference>
<keyword evidence="1" id="KW-0812">Transmembrane</keyword>
<dbReference type="Pfam" id="PF07077">
    <property type="entry name" value="DUF1345"/>
    <property type="match status" value="1"/>
</dbReference>
<dbReference type="EMBL" id="HE796683">
    <property type="protein sequence ID" value="CCG98977.1"/>
    <property type="molecule type" value="Genomic_DNA"/>
</dbReference>
<gene>
    <name evidence="2" type="ORF">FAES_0966</name>
</gene>
<dbReference type="InterPro" id="IPR009781">
    <property type="entry name" value="DUF1345"/>
</dbReference>
<dbReference type="HOGENOM" id="CLU_098677_1_0_10"/>
<name>I0K4C4_9BACT</name>
<dbReference type="KEGG" id="fae:FAES_0966"/>
<dbReference type="AlphaFoldDB" id="I0K4C4"/>